<dbReference type="Proteomes" id="UP000035159">
    <property type="component" value="Chromosome"/>
</dbReference>
<evidence type="ECO:0000256" key="3">
    <source>
        <dbReference type="ARBA" id="ARBA00022448"/>
    </source>
</evidence>
<dbReference type="Gene3D" id="3.40.190.170">
    <property type="entry name" value="Bacterial extracellular solute-binding protein, family 7"/>
    <property type="match status" value="1"/>
</dbReference>
<dbReference type="OrthoDB" id="9815946at2"/>
<dbReference type="PANTHER" id="PTHR33376:SF4">
    <property type="entry name" value="SIALIC ACID-BINDING PERIPLASMIC PROTEIN SIAP"/>
    <property type="match status" value="1"/>
</dbReference>
<evidence type="ECO:0000313" key="5">
    <source>
        <dbReference type="EMBL" id="AKI97401.1"/>
    </source>
</evidence>
<evidence type="ECO:0000313" key="6">
    <source>
        <dbReference type="Proteomes" id="UP000035159"/>
    </source>
</evidence>
<gene>
    <name evidence="5" type="ORF">IX53_05735</name>
</gene>
<sequence>MKRFIVLFVVVVLVASLLGAKTMRLVFASAYAKEDHQTQSLIKFAELVKEKTNGEIVIDVMYGGVLGGERDVAEGIQLGTVDGAILGGILQNFDPAMAILEFPFLFKNEAHIKYVMNGPIGQVINERLQEKIGMRFLSIIMRTSRELTTNKPINSLADLKGLKIRVPEMKAHLETWKALGANPTPLAFPEVYTALQLGTVDGQENPLPVIYANKFYEVCDYLAFTDHLPGFMMIIINNKLYESLSYEKRIALLEAAKEASEYNDKILAESIESIKNELAKHMTFTYPNKDEFREAAKDVYKKFSNVPGFTELYLAIKAAGEKF</sequence>
<dbReference type="GO" id="GO:0030288">
    <property type="term" value="C:outer membrane-bounded periplasmic space"/>
    <property type="evidence" value="ECO:0007669"/>
    <property type="project" value="InterPro"/>
</dbReference>
<dbReference type="Pfam" id="PF03480">
    <property type="entry name" value="DctP"/>
    <property type="match status" value="1"/>
</dbReference>
<dbReference type="AlphaFoldDB" id="A0A0G2ZBD4"/>
<dbReference type="STRING" id="1330330.IX53_05735"/>
<dbReference type="PATRIC" id="fig|1330330.3.peg.1160"/>
<dbReference type="PIRSF" id="PIRSF006470">
    <property type="entry name" value="DctB"/>
    <property type="match status" value="1"/>
</dbReference>
<keyword evidence="4" id="KW-0732">Signal</keyword>
<dbReference type="InterPro" id="IPR038404">
    <property type="entry name" value="TRAP_DctP_sf"/>
</dbReference>
<protein>
    <recommendedName>
        <fullName evidence="7">C4-dicarboxylate ABC transporter substrate-binding protein</fullName>
    </recommendedName>
</protein>
<keyword evidence="3" id="KW-0813">Transport</keyword>
<organism evidence="5 6">
    <name type="scientific">Kosmotoga pacifica</name>
    <dbReference type="NCBI Taxonomy" id="1330330"/>
    <lineage>
        <taxon>Bacteria</taxon>
        <taxon>Thermotogati</taxon>
        <taxon>Thermotogota</taxon>
        <taxon>Thermotogae</taxon>
        <taxon>Kosmotogales</taxon>
        <taxon>Kosmotogaceae</taxon>
        <taxon>Kosmotoga</taxon>
    </lineage>
</organism>
<accession>A0A0G2ZBD4</accession>
<dbReference type="RefSeq" id="WP_047754535.1">
    <property type="nucleotide sequence ID" value="NZ_CAJUHA010000015.1"/>
</dbReference>
<dbReference type="SUPFAM" id="SSF53850">
    <property type="entry name" value="Periplasmic binding protein-like II"/>
    <property type="match status" value="1"/>
</dbReference>
<evidence type="ECO:0008006" key="7">
    <source>
        <dbReference type="Google" id="ProtNLM"/>
    </source>
</evidence>
<dbReference type="KEGG" id="kpf:IX53_05735"/>
<evidence type="ECO:0000256" key="2">
    <source>
        <dbReference type="ARBA" id="ARBA00009023"/>
    </source>
</evidence>
<dbReference type="GO" id="GO:0055085">
    <property type="term" value="P:transmembrane transport"/>
    <property type="evidence" value="ECO:0007669"/>
    <property type="project" value="InterPro"/>
</dbReference>
<keyword evidence="6" id="KW-1185">Reference proteome</keyword>
<dbReference type="PANTHER" id="PTHR33376">
    <property type="match status" value="1"/>
</dbReference>
<evidence type="ECO:0000256" key="4">
    <source>
        <dbReference type="ARBA" id="ARBA00022729"/>
    </source>
</evidence>
<dbReference type="EMBL" id="CP011232">
    <property type="protein sequence ID" value="AKI97401.1"/>
    <property type="molecule type" value="Genomic_DNA"/>
</dbReference>
<dbReference type="CDD" id="cd13603">
    <property type="entry name" value="PBP2_TRAP_Siap_TeaA_like"/>
    <property type="match status" value="1"/>
</dbReference>
<name>A0A0G2ZBD4_9BACT</name>
<dbReference type="NCBIfam" id="NF037995">
    <property type="entry name" value="TRAP_S1"/>
    <property type="match status" value="1"/>
</dbReference>
<proteinExistence type="inferred from homology"/>
<evidence type="ECO:0000256" key="1">
    <source>
        <dbReference type="ARBA" id="ARBA00004196"/>
    </source>
</evidence>
<reference evidence="5 6" key="1">
    <citation type="submission" date="2015-04" db="EMBL/GenBank/DDBJ databases">
        <title>Complete Genome Sequence of Kosmotoga pacifica SLHLJ1.</title>
        <authorList>
            <person name="Jiang L.J."/>
            <person name="Shao Z.Z."/>
            <person name="Jebbar M."/>
        </authorList>
    </citation>
    <scope>NUCLEOTIDE SEQUENCE [LARGE SCALE GENOMIC DNA]</scope>
    <source>
        <strain evidence="5 6">SLHLJ1</strain>
    </source>
</reference>
<dbReference type="InterPro" id="IPR004682">
    <property type="entry name" value="TRAP_DctP"/>
</dbReference>
<comment type="subcellular location">
    <subcellularLocation>
        <location evidence="1">Cell envelope</location>
    </subcellularLocation>
</comment>
<comment type="similarity">
    <text evidence="2">Belongs to the bacterial solute-binding protein 7 family.</text>
</comment>
<dbReference type="InterPro" id="IPR018389">
    <property type="entry name" value="DctP_fam"/>
</dbReference>
<dbReference type="NCBIfam" id="TIGR00787">
    <property type="entry name" value="dctP"/>
    <property type="match status" value="1"/>
</dbReference>